<dbReference type="Proteomes" id="UP000500961">
    <property type="component" value="Chromosome"/>
</dbReference>
<feature type="transmembrane region" description="Helical" evidence="1">
    <location>
        <begin position="243"/>
        <end position="263"/>
    </location>
</feature>
<feature type="transmembrane region" description="Helical" evidence="1">
    <location>
        <begin position="306"/>
        <end position="325"/>
    </location>
</feature>
<feature type="transmembrane region" description="Helical" evidence="1">
    <location>
        <begin position="18"/>
        <end position="36"/>
    </location>
</feature>
<dbReference type="KEGG" id="ttz:FHG85_10220"/>
<name>A0A7D4CHL7_9BACT</name>
<dbReference type="RefSeq" id="WP_173075532.1">
    <property type="nucleotide sequence ID" value="NZ_CP041345.1"/>
</dbReference>
<keyword evidence="1" id="KW-0812">Transmembrane</keyword>
<keyword evidence="1" id="KW-0472">Membrane</keyword>
<evidence type="ECO:0008006" key="4">
    <source>
        <dbReference type="Google" id="ProtNLM"/>
    </source>
</evidence>
<protein>
    <recommendedName>
        <fullName evidence="4">DUF2029 domain-containing protein</fullName>
    </recommendedName>
</protein>
<feature type="transmembrane region" description="Helical" evidence="1">
    <location>
        <begin position="275"/>
        <end position="294"/>
    </location>
</feature>
<evidence type="ECO:0000313" key="2">
    <source>
        <dbReference type="EMBL" id="QKG80626.1"/>
    </source>
</evidence>
<feature type="transmembrane region" description="Helical" evidence="1">
    <location>
        <begin position="160"/>
        <end position="185"/>
    </location>
</feature>
<sequence>MNLDNFIKSANSISEKRLMYLLVGAILAVNLTFLVLSPGFSGGSFSATHYLYARWAFTNPENFLNSWANPFFTLIAAPFALLGFKSLQLLNVILGILAGYFAYRVAEELNMKSPLLALVICSFTPIFMMSFYGGTTEIMFAFVAILSTFLLLKNRFLEGAILLSFLPLIRLDGLILLPVFAVYMLRWRKAKFIPLMLTGLLVYSVIGAIAGKGFFWLFDGVTVWSKHIYGSGSLSQFVVRSPGYFGIPNEIFFVTGLVAGLWLYFRERKEYSKEFVLVVLPFVVYFLAQSVGWWLGMFNSQGASRYMAAIVPFMAVMATRGLYLFAKMFFIISKRNFIRIGAIVLGFVSIIHIPFAIQNYPISLSSTDWALSDAANYIKENGLGDNKIFYTDPAIFYFLEKNPGGEKNFKVESHRQLGMLNDGDLLVVDAASCEINDISFDSLLHSQELELMEVFNSATPVRVFGKPFFVAIFKKVTPNPSVAEHNINRFNGIGKRFTTIIHYDFDNEKPNDVERIATSEINQSAYYRIPKIKKNFLVISDTLDTPLPSTPLELKVSFRQFRKTSDENLRYFVEVDADGSSSRELFEIGAPNESNPDEWNDISFYVVIHNVDISQNVTVKTGFWNKRKGEFLIDDYRVEVAVK</sequence>
<keyword evidence="3" id="KW-1185">Reference proteome</keyword>
<reference evidence="2 3" key="1">
    <citation type="submission" date="2019-07" db="EMBL/GenBank/DDBJ databases">
        <title>Thalassofilum flectens gen. nov., sp. nov., a novel moderate thermophilic anaerobe from a shallow sea hot spring in Kunashir Island (Russia), representing a new family in the order Bacteroidales, and proposal of Thalassofilacea fam. nov.</title>
        <authorList>
            <person name="Kochetkova T.V."/>
            <person name="Podosokorskaya O.A."/>
            <person name="Novikov A."/>
            <person name="Elcheninov A.G."/>
            <person name="Toshchakov S.V."/>
            <person name="Kublanov I.V."/>
        </authorList>
    </citation>
    <scope>NUCLEOTIDE SEQUENCE [LARGE SCALE GENOMIC DNA]</scope>
    <source>
        <strain evidence="2 3">38-H</strain>
    </source>
</reference>
<gene>
    <name evidence="2" type="ORF">FHG85_10220</name>
</gene>
<accession>A0A7D4CHL7</accession>
<evidence type="ECO:0000256" key="1">
    <source>
        <dbReference type="SAM" id="Phobius"/>
    </source>
</evidence>
<dbReference type="AlphaFoldDB" id="A0A7D4CHL7"/>
<feature type="transmembrane region" description="Helical" evidence="1">
    <location>
        <begin position="192"/>
        <end position="218"/>
    </location>
</feature>
<proteinExistence type="predicted"/>
<dbReference type="EMBL" id="CP041345">
    <property type="protein sequence ID" value="QKG80626.1"/>
    <property type="molecule type" value="Genomic_DNA"/>
</dbReference>
<feature type="transmembrane region" description="Helical" evidence="1">
    <location>
        <begin position="115"/>
        <end position="148"/>
    </location>
</feature>
<organism evidence="2 3">
    <name type="scientific">Tenuifilum thalassicum</name>
    <dbReference type="NCBI Taxonomy" id="2590900"/>
    <lineage>
        <taxon>Bacteria</taxon>
        <taxon>Pseudomonadati</taxon>
        <taxon>Bacteroidota</taxon>
        <taxon>Bacteroidia</taxon>
        <taxon>Bacteroidales</taxon>
        <taxon>Tenuifilaceae</taxon>
        <taxon>Tenuifilum</taxon>
    </lineage>
</organism>
<keyword evidence="1" id="KW-1133">Transmembrane helix</keyword>
<feature type="transmembrane region" description="Helical" evidence="1">
    <location>
        <begin position="71"/>
        <end position="103"/>
    </location>
</feature>
<feature type="transmembrane region" description="Helical" evidence="1">
    <location>
        <begin position="337"/>
        <end position="357"/>
    </location>
</feature>
<evidence type="ECO:0000313" key="3">
    <source>
        <dbReference type="Proteomes" id="UP000500961"/>
    </source>
</evidence>